<proteinExistence type="predicted"/>
<dbReference type="InterPro" id="IPR057419">
    <property type="entry name" value="PH-like_2_kinetoplastida"/>
</dbReference>
<evidence type="ECO:0000256" key="1">
    <source>
        <dbReference type="SAM" id="MobiDB-lite"/>
    </source>
</evidence>
<dbReference type="VEuPathDB" id="TriTrypDB:TvY486_0901270"/>
<feature type="domain" description="PH-like" evidence="2">
    <location>
        <begin position="255"/>
        <end position="363"/>
    </location>
</feature>
<organism evidence="3">
    <name type="scientific">Trypanosoma vivax (strain Y486)</name>
    <dbReference type="NCBI Taxonomy" id="1055687"/>
    <lineage>
        <taxon>Eukaryota</taxon>
        <taxon>Discoba</taxon>
        <taxon>Euglenozoa</taxon>
        <taxon>Kinetoplastea</taxon>
        <taxon>Metakinetoplastina</taxon>
        <taxon>Trypanosomatida</taxon>
        <taxon>Trypanosomatidae</taxon>
        <taxon>Trypanosoma</taxon>
        <taxon>Duttonella</taxon>
    </lineage>
</organism>
<protein>
    <recommendedName>
        <fullName evidence="2">PH-like domain-containing protein</fullName>
    </recommendedName>
</protein>
<sequence length="619" mass="68853">MHPVGSLLSLPTDEVQTCPSPLSDEDLIVVIHEMGAVLRKWLYAARFTLATPFTIFLRLLHRAAVVYCDRMTQTLLIFKEGERLLDVLVDLCGVVLLPAGRILREGVLIESFLDFIQLLCVSAALKDELGQVLLPVLVKFLCYVVDGEDDYRQPRACASLMITLLRGSKINKERLGTECTCIAAALERSGDIFFQMQCAEIIFRLYTYDRTVLASCAFPDLLKKSIKKLPNDSSLLTCIQSMLESYNVERGISYMLQFSVLLVEVGDMEVCGHTKLFFSPLILVIMIPGCNGDNITIPYEHVRSVKLSRERKLGLRLNAIPAKLSNIMACDGVRDTLSISLTHSTYNAIRSSNVHGWISERKRRVPSSPLGSELEVTAGTVASGEHEDVSLHSCQINGLTQNLGAVRLEGSCSYERGSDCRQQAPTMPCGDPRSAQQHQQCKPESPIRGKPVPEVAEKRENTSSYTTGEALRQLHKAASQKVARMRYDSRDALQSAVDFMRGELDNMHRVNASERDTFEASVREDLATVRDAEAKVKTRATECVQSLNQELTEIQGIGDSLKREVDSLRGYLEETLQRSEQAEVCALVQLKSLVDTEIKAMEDKLFSVVSATSSKHTVR</sequence>
<dbReference type="Pfam" id="PF25405">
    <property type="entry name" value="PH_30"/>
    <property type="match status" value="1"/>
</dbReference>
<dbReference type="InterPro" id="IPR058392">
    <property type="entry name" value="DUF8079"/>
</dbReference>
<evidence type="ECO:0000313" key="3">
    <source>
        <dbReference type="EMBL" id="CCC50304.1"/>
    </source>
</evidence>
<accession>G0U202</accession>
<dbReference type="AlphaFoldDB" id="G0U202"/>
<dbReference type="EMBL" id="HE573025">
    <property type="protein sequence ID" value="CCC50304.1"/>
    <property type="molecule type" value="Genomic_DNA"/>
</dbReference>
<reference evidence="3" key="1">
    <citation type="journal article" date="2012" name="Proc. Natl. Acad. Sci. U.S.A.">
        <title>Antigenic diversity is generated by distinct evolutionary mechanisms in African trypanosome species.</title>
        <authorList>
            <person name="Jackson A.P."/>
            <person name="Berry A."/>
            <person name="Aslett M."/>
            <person name="Allison H.C."/>
            <person name="Burton P."/>
            <person name="Vavrova-Anderson J."/>
            <person name="Brown R."/>
            <person name="Browne H."/>
            <person name="Corton N."/>
            <person name="Hauser H."/>
            <person name="Gamble J."/>
            <person name="Gilderthorp R."/>
            <person name="Marcello L."/>
            <person name="McQuillan J."/>
            <person name="Otto T.D."/>
            <person name="Quail M.A."/>
            <person name="Sanders M.J."/>
            <person name="van Tonder A."/>
            <person name="Ginger M.L."/>
            <person name="Field M.C."/>
            <person name="Barry J.D."/>
            <person name="Hertz-Fowler C."/>
            <person name="Berriman M."/>
        </authorList>
    </citation>
    <scope>NUCLEOTIDE SEQUENCE</scope>
    <source>
        <strain evidence="3">Y486</strain>
    </source>
</reference>
<gene>
    <name evidence="3" type="ORF">TVY486_0901270</name>
</gene>
<evidence type="ECO:0000259" key="2">
    <source>
        <dbReference type="Pfam" id="PF25405"/>
    </source>
</evidence>
<feature type="region of interest" description="Disordered" evidence="1">
    <location>
        <begin position="417"/>
        <end position="471"/>
    </location>
</feature>
<dbReference type="Pfam" id="PF26290">
    <property type="entry name" value="DUF8079"/>
    <property type="match status" value="1"/>
</dbReference>
<name>G0U202_TRYVY</name>